<organism evidence="1 2">
    <name type="scientific">Trichonephila clavipes</name>
    <name type="common">Golden silk orbweaver</name>
    <name type="synonym">Nephila clavipes</name>
    <dbReference type="NCBI Taxonomy" id="2585209"/>
    <lineage>
        <taxon>Eukaryota</taxon>
        <taxon>Metazoa</taxon>
        <taxon>Ecdysozoa</taxon>
        <taxon>Arthropoda</taxon>
        <taxon>Chelicerata</taxon>
        <taxon>Arachnida</taxon>
        <taxon>Araneae</taxon>
        <taxon>Araneomorphae</taxon>
        <taxon>Entelegynae</taxon>
        <taxon>Araneoidea</taxon>
        <taxon>Nephilidae</taxon>
        <taxon>Trichonephila</taxon>
    </lineage>
</organism>
<name>A0A8X6W193_TRICX</name>
<dbReference type="AlphaFoldDB" id="A0A8X6W193"/>
<sequence length="105" mass="11850">MGPLMFSEYDLAASKTSDHIVVIAQNNCANPHTLIVENPSEKPELMVNADSDAPKRLMNVFDLKLLPKTTQCEKREKKLSSSILTSTLIKEMFEQRGKQKDDQEV</sequence>
<gene>
    <name evidence="1" type="ORF">TNCV_355181</name>
</gene>
<evidence type="ECO:0000313" key="1">
    <source>
        <dbReference type="EMBL" id="GFY26202.1"/>
    </source>
</evidence>
<evidence type="ECO:0000313" key="2">
    <source>
        <dbReference type="Proteomes" id="UP000887159"/>
    </source>
</evidence>
<keyword evidence="2" id="KW-1185">Reference proteome</keyword>
<dbReference type="EMBL" id="BMAU01021374">
    <property type="protein sequence ID" value="GFY26202.1"/>
    <property type="molecule type" value="Genomic_DNA"/>
</dbReference>
<proteinExistence type="predicted"/>
<accession>A0A8X6W193</accession>
<comment type="caution">
    <text evidence="1">The sequence shown here is derived from an EMBL/GenBank/DDBJ whole genome shotgun (WGS) entry which is preliminary data.</text>
</comment>
<protein>
    <submittedName>
        <fullName evidence="1">Uncharacterized protein</fullName>
    </submittedName>
</protein>
<dbReference type="Proteomes" id="UP000887159">
    <property type="component" value="Unassembled WGS sequence"/>
</dbReference>
<reference evidence="1" key="1">
    <citation type="submission" date="2020-08" db="EMBL/GenBank/DDBJ databases">
        <title>Multicomponent nature underlies the extraordinary mechanical properties of spider dragline silk.</title>
        <authorList>
            <person name="Kono N."/>
            <person name="Nakamura H."/>
            <person name="Mori M."/>
            <person name="Yoshida Y."/>
            <person name="Ohtoshi R."/>
            <person name="Malay A.D."/>
            <person name="Moran D.A.P."/>
            <person name="Tomita M."/>
            <person name="Numata K."/>
            <person name="Arakawa K."/>
        </authorList>
    </citation>
    <scope>NUCLEOTIDE SEQUENCE</scope>
</reference>